<organism evidence="3 4">
    <name type="scientific">Streptantibioticus ferralitis</name>
    <dbReference type="NCBI Taxonomy" id="236510"/>
    <lineage>
        <taxon>Bacteria</taxon>
        <taxon>Bacillati</taxon>
        <taxon>Actinomycetota</taxon>
        <taxon>Actinomycetes</taxon>
        <taxon>Kitasatosporales</taxon>
        <taxon>Streptomycetaceae</taxon>
        <taxon>Streptantibioticus</taxon>
    </lineage>
</organism>
<accession>A0ABT5Z167</accession>
<evidence type="ECO:0000313" key="4">
    <source>
        <dbReference type="Proteomes" id="UP001220022"/>
    </source>
</evidence>
<evidence type="ECO:0000259" key="2">
    <source>
        <dbReference type="Pfam" id="PF13556"/>
    </source>
</evidence>
<dbReference type="InterPro" id="IPR051448">
    <property type="entry name" value="CdaR-like_regulators"/>
</dbReference>
<dbReference type="Pfam" id="PF13556">
    <property type="entry name" value="HTH_30"/>
    <property type="match status" value="1"/>
</dbReference>
<feature type="domain" description="PucR C-terminal helix-turn-helix" evidence="2">
    <location>
        <begin position="110"/>
        <end position="167"/>
    </location>
</feature>
<dbReference type="RefSeq" id="WP_275815711.1">
    <property type="nucleotide sequence ID" value="NZ_BAAANM010000001.1"/>
</dbReference>
<evidence type="ECO:0000256" key="1">
    <source>
        <dbReference type="SAM" id="MobiDB-lite"/>
    </source>
</evidence>
<comment type="caution">
    <text evidence="3">The sequence shown here is derived from an EMBL/GenBank/DDBJ whole genome shotgun (WGS) entry which is preliminary data.</text>
</comment>
<keyword evidence="4" id="KW-1185">Reference proteome</keyword>
<sequence length="193" mass="20530">MAGSTPGDLADQLHAIWPALHALTPQAFVHAGIGPAAATPAELPAGLVQARFALSAARSAAPATFAIRAAEDMTALTDLLAGIPAEVRAGFRELVLAPLIEQDEKTDGVLMETLEVFLANDGSWTRSAEALHVHVNTVHYRLQRIEQLTNRNLSRLADRLDLRAALLCGPSGKRLTPVDQPGRPQPSTTAGRR</sequence>
<name>A0ABT5Z167_9ACTN</name>
<dbReference type="InterPro" id="IPR025736">
    <property type="entry name" value="PucR_C-HTH_dom"/>
</dbReference>
<dbReference type="Proteomes" id="UP001220022">
    <property type="component" value="Unassembled WGS sequence"/>
</dbReference>
<dbReference type="InterPro" id="IPR042070">
    <property type="entry name" value="PucR_C-HTH_sf"/>
</dbReference>
<dbReference type="EMBL" id="JARHTQ010000010">
    <property type="protein sequence ID" value="MDF2257576.1"/>
    <property type="molecule type" value="Genomic_DNA"/>
</dbReference>
<protein>
    <submittedName>
        <fullName evidence="3">Helix-turn-helix domain-containing protein</fullName>
    </submittedName>
</protein>
<gene>
    <name evidence="3" type="ORF">P2L57_18195</name>
</gene>
<proteinExistence type="predicted"/>
<dbReference type="PANTHER" id="PTHR33744">
    <property type="entry name" value="CARBOHYDRATE DIACID REGULATOR"/>
    <property type="match status" value="1"/>
</dbReference>
<dbReference type="Gene3D" id="1.10.10.2840">
    <property type="entry name" value="PucR C-terminal helix-turn-helix domain"/>
    <property type="match status" value="1"/>
</dbReference>
<reference evidence="3 4" key="1">
    <citation type="submission" date="2023-03" db="EMBL/GenBank/DDBJ databases">
        <title>Draft genome sequence of type strain Streptomyces ferralitis JCM 14344.</title>
        <authorList>
            <person name="Klaysubun C."/>
            <person name="Duangmal K."/>
        </authorList>
    </citation>
    <scope>NUCLEOTIDE SEQUENCE [LARGE SCALE GENOMIC DNA]</scope>
    <source>
        <strain evidence="3 4">JCM 14344</strain>
    </source>
</reference>
<feature type="region of interest" description="Disordered" evidence="1">
    <location>
        <begin position="173"/>
        <end position="193"/>
    </location>
</feature>
<dbReference type="PANTHER" id="PTHR33744:SF17">
    <property type="entry name" value="CONSERVED PROTEIN"/>
    <property type="match status" value="1"/>
</dbReference>
<evidence type="ECO:0000313" key="3">
    <source>
        <dbReference type="EMBL" id="MDF2257576.1"/>
    </source>
</evidence>